<dbReference type="GO" id="GO:0005576">
    <property type="term" value="C:extracellular region"/>
    <property type="evidence" value="ECO:0007669"/>
    <property type="project" value="TreeGrafter"/>
</dbReference>
<dbReference type="InterPro" id="IPR011583">
    <property type="entry name" value="Chitinase_II/V-like_cat"/>
</dbReference>
<dbReference type="VEuPathDB" id="FungiDB:PTTG_00503"/>
<dbReference type="AlphaFoldDB" id="A0A180G2W4"/>
<dbReference type="GO" id="GO:0005975">
    <property type="term" value="P:carbohydrate metabolic process"/>
    <property type="evidence" value="ECO:0007669"/>
    <property type="project" value="InterPro"/>
</dbReference>
<dbReference type="GO" id="GO:0006032">
    <property type="term" value="P:chitin catabolic process"/>
    <property type="evidence" value="ECO:0007669"/>
    <property type="project" value="TreeGrafter"/>
</dbReference>
<dbReference type="GO" id="GO:0004568">
    <property type="term" value="F:chitinase activity"/>
    <property type="evidence" value="ECO:0007669"/>
    <property type="project" value="TreeGrafter"/>
</dbReference>
<dbReference type="SMART" id="SM00636">
    <property type="entry name" value="Glyco_18"/>
    <property type="match status" value="1"/>
</dbReference>
<keyword evidence="5" id="KW-1185">Reference proteome</keyword>
<dbReference type="Gene3D" id="3.20.20.80">
    <property type="entry name" value="Glycosidases"/>
    <property type="match status" value="1"/>
</dbReference>
<dbReference type="GO" id="GO:0008061">
    <property type="term" value="F:chitin binding"/>
    <property type="evidence" value="ECO:0007669"/>
    <property type="project" value="InterPro"/>
</dbReference>
<feature type="signal peptide" evidence="1">
    <location>
        <begin position="1"/>
        <end position="25"/>
    </location>
</feature>
<feature type="domain" description="GH18" evidence="2">
    <location>
        <begin position="34"/>
        <end position="418"/>
    </location>
</feature>
<dbReference type="InterPro" id="IPR050314">
    <property type="entry name" value="Glycosyl_Hydrlase_18"/>
</dbReference>
<reference evidence="3" key="1">
    <citation type="submission" date="2009-11" db="EMBL/GenBank/DDBJ databases">
        <authorList>
            <consortium name="The Broad Institute Genome Sequencing Platform"/>
            <person name="Ward D."/>
            <person name="Feldgarden M."/>
            <person name="Earl A."/>
            <person name="Young S.K."/>
            <person name="Zeng Q."/>
            <person name="Koehrsen M."/>
            <person name="Alvarado L."/>
            <person name="Berlin A."/>
            <person name="Bochicchio J."/>
            <person name="Borenstein D."/>
            <person name="Chapman S.B."/>
            <person name="Chen Z."/>
            <person name="Engels R."/>
            <person name="Freedman E."/>
            <person name="Gellesch M."/>
            <person name="Goldberg J."/>
            <person name="Griggs A."/>
            <person name="Gujja S."/>
            <person name="Heilman E."/>
            <person name="Heiman D."/>
            <person name="Hepburn T."/>
            <person name="Howarth C."/>
            <person name="Jen D."/>
            <person name="Larson L."/>
            <person name="Lewis B."/>
            <person name="Mehta T."/>
            <person name="Park D."/>
            <person name="Pearson M."/>
            <person name="Roberts A."/>
            <person name="Saif S."/>
            <person name="Shea T."/>
            <person name="Shenoy N."/>
            <person name="Sisk P."/>
            <person name="Stolte C."/>
            <person name="Sykes S."/>
            <person name="Thomson T."/>
            <person name="Walk T."/>
            <person name="White J."/>
            <person name="Yandava C."/>
            <person name="Izard J."/>
            <person name="Baranova O.V."/>
            <person name="Blanton J.M."/>
            <person name="Tanner A.C."/>
            <person name="Dewhirst F.E."/>
            <person name="Haas B."/>
            <person name="Nusbaum C."/>
            <person name="Birren B."/>
        </authorList>
    </citation>
    <scope>NUCLEOTIDE SEQUENCE [LARGE SCALE GENOMIC DNA]</scope>
    <source>
        <strain evidence="3">1-1 BBBD Race 1</strain>
    </source>
</reference>
<dbReference type="PROSITE" id="PS51910">
    <property type="entry name" value="GH18_2"/>
    <property type="match status" value="1"/>
</dbReference>
<name>A0A180G2W4_PUCT1</name>
<keyword evidence="1" id="KW-0732">Signal</keyword>
<accession>A0A180G2W4</accession>
<dbReference type="STRING" id="630390.A0A180G2W4"/>
<proteinExistence type="predicted"/>
<dbReference type="SUPFAM" id="SSF51445">
    <property type="entry name" value="(Trans)glycosidases"/>
    <property type="match status" value="1"/>
</dbReference>
<dbReference type="Gene3D" id="3.10.50.10">
    <property type="match status" value="1"/>
</dbReference>
<dbReference type="Pfam" id="PF00704">
    <property type="entry name" value="Glyco_hydro_18"/>
    <property type="match status" value="1"/>
</dbReference>
<dbReference type="OrthoDB" id="73875at2759"/>
<dbReference type="PANTHER" id="PTHR11177:SF317">
    <property type="entry name" value="CHITINASE 12-RELATED"/>
    <property type="match status" value="1"/>
</dbReference>
<reference evidence="4 5" key="3">
    <citation type="journal article" date="2017" name="G3 (Bethesda)">
        <title>Comparative analysis highlights variable genome content of wheat rusts and divergence of the mating loci.</title>
        <authorList>
            <person name="Cuomo C.A."/>
            <person name="Bakkeren G."/>
            <person name="Khalil H.B."/>
            <person name="Panwar V."/>
            <person name="Joly D."/>
            <person name="Linning R."/>
            <person name="Sakthikumar S."/>
            <person name="Song X."/>
            <person name="Adiconis X."/>
            <person name="Fan L."/>
            <person name="Goldberg J.M."/>
            <person name="Levin J.Z."/>
            <person name="Young S."/>
            <person name="Zeng Q."/>
            <person name="Anikster Y."/>
            <person name="Bruce M."/>
            <person name="Wang M."/>
            <person name="Yin C."/>
            <person name="McCallum B."/>
            <person name="Szabo L.J."/>
            <person name="Hulbert S."/>
            <person name="Chen X."/>
            <person name="Fellers J.P."/>
        </authorList>
    </citation>
    <scope>NUCLEOTIDE SEQUENCE</scope>
    <source>
        <strain evidence="4">isolate 1-1 / race 1 (BBBD)</strain>
        <strain evidence="5">Isolate 1-1 / race 1 (BBBD)</strain>
    </source>
</reference>
<sequence>MRSLSQSFLGSFLLASLLLATITDARRVRGDGSAKVNGYYPTYNSDAQSPAQIDWAAYTDVLFFPIIPEKDGSLSFDPALSKQQASDLVKGFVEEAQKHKVNPVFSVGGWTASQQFSNLAATAASRHHFAQSLVNFAKQHRFTGLDLDWEYPNGDGIGCNTKRPTDVVNFGLLVKEIRALWPEGELSAAVSLNGFNGATGLVATAEETALLAKNLDYINLMAYDVYGLWSKTSGPIAPLDATCADEDSAQSVKTGFQIALKQGFKASQVLLGIPGYAKRFQLTSSKLVPKIVGGNKASFYYQQKTATMPPGGAFDDKAGKNICGVFEGAGGSYLVNELISNGYLAQDQSRGLGGYRRHFDNCSGQPFLVSKKYLISYDDKASTVLKAKFAKKNKMGGIYFFDTMGPAKETVREARKVFSN</sequence>
<evidence type="ECO:0000256" key="1">
    <source>
        <dbReference type="SAM" id="SignalP"/>
    </source>
</evidence>
<reference evidence="4" key="4">
    <citation type="submission" date="2025-05" db="UniProtKB">
        <authorList>
            <consortium name="EnsemblFungi"/>
        </authorList>
    </citation>
    <scope>IDENTIFICATION</scope>
    <source>
        <strain evidence="4">isolate 1-1 / race 1 (BBBD)</strain>
    </source>
</reference>
<evidence type="ECO:0000313" key="4">
    <source>
        <dbReference type="EnsemblFungi" id="PTTG_00503-t43_1-p1"/>
    </source>
</evidence>
<gene>
    <name evidence="3" type="ORF">PTTG_00503</name>
</gene>
<protein>
    <submittedName>
        <fullName evidence="4">Chitinase</fullName>
    </submittedName>
</protein>
<dbReference type="Proteomes" id="UP000005240">
    <property type="component" value="Unassembled WGS sequence"/>
</dbReference>
<evidence type="ECO:0000313" key="3">
    <source>
        <dbReference type="EMBL" id="OAV86928.1"/>
    </source>
</evidence>
<dbReference type="InterPro" id="IPR001223">
    <property type="entry name" value="Glyco_hydro18_cat"/>
</dbReference>
<dbReference type="InterPro" id="IPR017853">
    <property type="entry name" value="GH"/>
</dbReference>
<feature type="chain" id="PRO_5008109523" evidence="1">
    <location>
        <begin position="26"/>
        <end position="420"/>
    </location>
</feature>
<reference evidence="3" key="2">
    <citation type="submission" date="2016-05" db="EMBL/GenBank/DDBJ databases">
        <title>Comparative analysis highlights variable genome content of wheat rusts and divergence of the mating loci.</title>
        <authorList>
            <person name="Cuomo C.A."/>
            <person name="Bakkeren G."/>
            <person name="Szabo L."/>
            <person name="Khalil H."/>
            <person name="Joly D."/>
            <person name="Goldberg J."/>
            <person name="Young S."/>
            <person name="Zeng Q."/>
            <person name="Fellers J."/>
        </authorList>
    </citation>
    <scope>NUCLEOTIDE SEQUENCE [LARGE SCALE GENOMIC DNA]</scope>
    <source>
        <strain evidence="3">1-1 BBBD Race 1</strain>
    </source>
</reference>
<evidence type="ECO:0000313" key="5">
    <source>
        <dbReference type="Proteomes" id="UP000005240"/>
    </source>
</evidence>
<dbReference type="EMBL" id="ADAS02000703">
    <property type="protein sequence ID" value="OAV86928.1"/>
    <property type="molecule type" value="Genomic_DNA"/>
</dbReference>
<dbReference type="PANTHER" id="PTHR11177">
    <property type="entry name" value="CHITINASE"/>
    <property type="match status" value="1"/>
</dbReference>
<organism evidence="3">
    <name type="scientific">Puccinia triticina (isolate 1-1 / race 1 (BBBD))</name>
    <name type="common">Brown leaf rust fungus</name>
    <dbReference type="NCBI Taxonomy" id="630390"/>
    <lineage>
        <taxon>Eukaryota</taxon>
        <taxon>Fungi</taxon>
        <taxon>Dikarya</taxon>
        <taxon>Basidiomycota</taxon>
        <taxon>Pucciniomycotina</taxon>
        <taxon>Pucciniomycetes</taxon>
        <taxon>Pucciniales</taxon>
        <taxon>Pucciniaceae</taxon>
        <taxon>Puccinia</taxon>
    </lineage>
</organism>
<dbReference type="InterPro" id="IPR029070">
    <property type="entry name" value="Chitinase_insertion_sf"/>
</dbReference>
<dbReference type="EnsemblFungi" id="PTTG_00503-t43_1">
    <property type="protein sequence ID" value="PTTG_00503-t43_1-p1"/>
    <property type="gene ID" value="PTTG_00503"/>
</dbReference>
<evidence type="ECO:0000259" key="2">
    <source>
        <dbReference type="PROSITE" id="PS51910"/>
    </source>
</evidence>